<dbReference type="Pfam" id="PF00046">
    <property type="entry name" value="Homeodomain"/>
    <property type="match status" value="1"/>
</dbReference>
<dbReference type="Proteomes" id="UP000694941">
    <property type="component" value="Unplaced"/>
</dbReference>
<evidence type="ECO:0000256" key="2">
    <source>
        <dbReference type="PROSITE-ProRule" id="PRU00108"/>
    </source>
</evidence>
<feature type="DNA-binding region" description="Homeobox" evidence="2">
    <location>
        <begin position="55"/>
        <end position="124"/>
    </location>
</feature>
<keyword evidence="2 3" id="KW-0539">Nucleus</keyword>
<sequence>MYWFKNARAAYKKVKQSYFVAPNRSHSSSEHYCEASSHNNTSDSYFKNSTGERRKRNCTFIDSATEEPRMEQWFTLNTHPSHRIVVCLTHELNVMPYCQKFPKLKPKNIHFWFKNRRAKCKWLNLAAVKDWGPVMDRLSSHML</sequence>
<dbReference type="SUPFAM" id="SSF46689">
    <property type="entry name" value="Homeodomain-like"/>
    <property type="match status" value="1"/>
</dbReference>
<keyword evidence="2 3" id="KW-0371">Homeobox</keyword>
<name>A0ABM1TDQ1_LIMPO</name>
<reference evidence="7" key="1">
    <citation type="submission" date="2025-08" db="UniProtKB">
        <authorList>
            <consortium name="RefSeq"/>
        </authorList>
    </citation>
    <scope>IDENTIFICATION</scope>
    <source>
        <tissue evidence="7">Muscle</tissue>
    </source>
</reference>
<evidence type="ECO:0000256" key="3">
    <source>
        <dbReference type="RuleBase" id="RU000682"/>
    </source>
</evidence>
<feature type="compositionally biased region" description="Polar residues" evidence="4">
    <location>
        <begin position="36"/>
        <end position="49"/>
    </location>
</feature>
<dbReference type="PROSITE" id="PS50071">
    <property type="entry name" value="HOMEOBOX_2"/>
    <property type="match status" value="1"/>
</dbReference>
<evidence type="ECO:0000313" key="6">
    <source>
        <dbReference type="Proteomes" id="UP000694941"/>
    </source>
</evidence>
<dbReference type="PANTHER" id="PTHR15116">
    <property type="entry name" value="DNA-BINDING PROTEIN SATB FAMILY MEMBER"/>
    <property type="match status" value="1"/>
</dbReference>
<dbReference type="InterPro" id="IPR039673">
    <property type="entry name" value="SATB1/SATB2"/>
</dbReference>
<gene>
    <name evidence="7" type="primary">LOC111083029</name>
</gene>
<feature type="domain" description="Homeobox" evidence="5">
    <location>
        <begin position="53"/>
        <end position="123"/>
    </location>
</feature>
<dbReference type="InterPro" id="IPR001356">
    <property type="entry name" value="HD"/>
</dbReference>
<dbReference type="RefSeq" id="XP_022254007.1">
    <property type="nucleotide sequence ID" value="XM_022398299.1"/>
</dbReference>
<evidence type="ECO:0000313" key="7">
    <source>
        <dbReference type="RefSeq" id="XP_022254007.1"/>
    </source>
</evidence>
<organism evidence="6 7">
    <name type="scientific">Limulus polyphemus</name>
    <name type="common">Atlantic horseshoe crab</name>
    <dbReference type="NCBI Taxonomy" id="6850"/>
    <lineage>
        <taxon>Eukaryota</taxon>
        <taxon>Metazoa</taxon>
        <taxon>Ecdysozoa</taxon>
        <taxon>Arthropoda</taxon>
        <taxon>Chelicerata</taxon>
        <taxon>Merostomata</taxon>
        <taxon>Xiphosura</taxon>
        <taxon>Limulidae</taxon>
        <taxon>Limulus</taxon>
    </lineage>
</organism>
<dbReference type="SMART" id="SM00389">
    <property type="entry name" value="HOX"/>
    <property type="match status" value="1"/>
</dbReference>
<evidence type="ECO:0000256" key="4">
    <source>
        <dbReference type="SAM" id="MobiDB-lite"/>
    </source>
</evidence>
<dbReference type="InterPro" id="IPR009057">
    <property type="entry name" value="Homeodomain-like_sf"/>
</dbReference>
<evidence type="ECO:0000256" key="1">
    <source>
        <dbReference type="ARBA" id="ARBA00004123"/>
    </source>
</evidence>
<comment type="subcellular location">
    <subcellularLocation>
        <location evidence="1 2 3">Nucleus</location>
    </subcellularLocation>
</comment>
<protein>
    <submittedName>
        <fullName evidence="7">Uncharacterized protein LOC111083029</fullName>
    </submittedName>
</protein>
<dbReference type="GeneID" id="111083029"/>
<evidence type="ECO:0000259" key="5">
    <source>
        <dbReference type="PROSITE" id="PS50071"/>
    </source>
</evidence>
<accession>A0ABM1TDQ1</accession>
<keyword evidence="2 3" id="KW-0238">DNA-binding</keyword>
<dbReference type="CDD" id="cd00086">
    <property type="entry name" value="homeodomain"/>
    <property type="match status" value="1"/>
</dbReference>
<proteinExistence type="predicted"/>
<dbReference type="PANTHER" id="PTHR15116:SF16">
    <property type="entry name" value="DEFECTIVE PROVENTRICULUS, ISOFORM A"/>
    <property type="match status" value="1"/>
</dbReference>
<keyword evidence="6" id="KW-1185">Reference proteome</keyword>
<feature type="region of interest" description="Disordered" evidence="4">
    <location>
        <begin position="31"/>
        <end position="50"/>
    </location>
</feature>
<dbReference type="Gene3D" id="1.10.10.60">
    <property type="entry name" value="Homeodomain-like"/>
    <property type="match status" value="1"/>
</dbReference>